<evidence type="ECO:0000313" key="3">
    <source>
        <dbReference type="Proteomes" id="UP000076603"/>
    </source>
</evidence>
<protein>
    <recommendedName>
        <fullName evidence="1">TaqI-like C-terminal specificity domain-containing protein</fullName>
    </recommendedName>
</protein>
<name>A0A162SIH7_9CLOT</name>
<sequence>MLVHHQLGKIATVAEAATVSEAYELKKYLSDLQDPSLINSNHKKFVNTGTVDPYISLWGIKPTQYIKTSYAYPIVLDNDLKQFSSLRSEQANSEKIIVAGMSKRLECYYDSGKYLAGKSTSIIYESDINLKFILALLNSRLISFFYKYYFKSSALNGGYFNVGTNQLKEIPIAFNKSVATLIVNEVMGLKNFGFDTNDFKLALRKIDRLIYNLYELNLDEVYIVDSSLNNSLKSRKK</sequence>
<dbReference type="PATRIC" id="fig|1121326.3.peg.3098"/>
<accession>A0A162SIH7</accession>
<gene>
    <name evidence="2" type="ORF">CLMAG_30730</name>
</gene>
<dbReference type="STRING" id="1121326.CLMAG_30730"/>
<dbReference type="OrthoDB" id="9815272at2"/>
<evidence type="ECO:0000313" key="2">
    <source>
        <dbReference type="EMBL" id="KZL91314.1"/>
    </source>
</evidence>
<dbReference type="Pfam" id="PF12950">
    <property type="entry name" value="TaqI_C"/>
    <property type="match status" value="1"/>
</dbReference>
<evidence type="ECO:0000259" key="1">
    <source>
        <dbReference type="Pfam" id="PF12950"/>
    </source>
</evidence>
<dbReference type="EMBL" id="LWAE01000003">
    <property type="protein sequence ID" value="KZL91314.1"/>
    <property type="molecule type" value="Genomic_DNA"/>
</dbReference>
<dbReference type="Proteomes" id="UP000076603">
    <property type="component" value="Unassembled WGS sequence"/>
</dbReference>
<comment type="caution">
    <text evidence="2">The sequence shown here is derived from an EMBL/GenBank/DDBJ whole genome shotgun (WGS) entry which is preliminary data.</text>
</comment>
<dbReference type="InterPro" id="IPR025931">
    <property type="entry name" value="TaqI_C"/>
</dbReference>
<proteinExistence type="predicted"/>
<keyword evidence="3" id="KW-1185">Reference proteome</keyword>
<dbReference type="RefSeq" id="WP_066623867.1">
    <property type="nucleotide sequence ID" value="NZ_FQXL01000008.1"/>
</dbReference>
<dbReference type="AlphaFoldDB" id="A0A162SIH7"/>
<feature type="domain" description="TaqI-like C-terminal specificity" evidence="1">
    <location>
        <begin position="66"/>
        <end position="172"/>
    </location>
</feature>
<reference evidence="2 3" key="1">
    <citation type="submission" date="2016-04" db="EMBL/GenBank/DDBJ databases">
        <title>Genome sequence of Clostridium magnum DSM 2767.</title>
        <authorList>
            <person name="Poehlein A."/>
            <person name="Uhlig R."/>
            <person name="Fischer R."/>
            <person name="Bahl H."/>
            <person name="Daniel R."/>
        </authorList>
    </citation>
    <scope>NUCLEOTIDE SEQUENCE [LARGE SCALE GENOMIC DNA]</scope>
    <source>
        <strain evidence="2 3">DSM 2767</strain>
    </source>
</reference>
<organism evidence="2 3">
    <name type="scientific">Clostridium magnum DSM 2767</name>
    <dbReference type="NCBI Taxonomy" id="1121326"/>
    <lineage>
        <taxon>Bacteria</taxon>
        <taxon>Bacillati</taxon>
        <taxon>Bacillota</taxon>
        <taxon>Clostridia</taxon>
        <taxon>Eubacteriales</taxon>
        <taxon>Clostridiaceae</taxon>
        <taxon>Clostridium</taxon>
    </lineage>
</organism>